<accession>A0A0L0F9I1</accession>
<dbReference type="Proteomes" id="UP000054560">
    <property type="component" value="Unassembled WGS sequence"/>
</dbReference>
<evidence type="ECO:0000256" key="5">
    <source>
        <dbReference type="ARBA" id="ARBA00022917"/>
    </source>
</evidence>
<name>A0A0L0F9I1_9EUKA</name>
<dbReference type="SUPFAM" id="SSF100950">
    <property type="entry name" value="NagB/RpiA/CoA transferase-like"/>
    <property type="match status" value="1"/>
</dbReference>
<gene>
    <name evidence="10" type="ORF">SARC_14667</name>
</gene>
<dbReference type="GO" id="GO:0005829">
    <property type="term" value="C:cytosol"/>
    <property type="evidence" value="ECO:0007669"/>
    <property type="project" value="UniProtKB-SubCell"/>
</dbReference>
<dbReference type="EMBL" id="KQ246529">
    <property type="protein sequence ID" value="KNC72773.1"/>
    <property type="molecule type" value="Genomic_DNA"/>
</dbReference>
<dbReference type="PANTHER" id="PTHR10233">
    <property type="entry name" value="TRANSLATION INITIATION FACTOR EIF-2B"/>
    <property type="match status" value="1"/>
</dbReference>
<dbReference type="PANTHER" id="PTHR10233:SF14">
    <property type="entry name" value="TRANSLATION INITIATION FACTOR EIF-2B SUBUNIT DELTA"/>
    <property type="match status" value="1"/>
</dbReference>
<evidence type="ECO:0000256" key="6">
    <source>
        <dbReference type="ARBA" id="ARBA00044147"/>
    </source>
</evidence>
<dbReference type="GeneID" id="25915171"/>
<evidence type="ECO:0000256" key="7">
    <source>
        <dbReference type="ARBA" id="ARBA00044356"/>
    </source>
</evidence>
<evidence type="ECO:0000256" key="9">
    <source>
        <dbReference type="RuleBase" id="RU003814"/>
    </source>
</evidence>
<keyword evidence="3" id="KW-0963">Cytoplasm</keyword>
<evidence type="ECO:0000256" key="4">
    <source>
        <dbReference type="ARBA" id="ARBA00022540"/>
    </source>
</evidence>
<sequence length="60" mass="7019">MYQTFEPAADKELRREFDSVLKPHITYLSECRPLSVSMRNAIKFLKLTISNLDTDLTLEE</sequence>
<dbReference type="Pfam" id="PF01008">
    <property type="entry name" value="IF-2B"/>
    <property type="match status" value="1"/>
</dbReference>
<keyword evidence="4" id="KW-0396">Initiation factor</keyword>
<keyword evidence="11" id="KW-1185">Reference proteome</keyword>
<comment type="similarity">
    <text evidence="2 9">Belongs to the eIF-2B alpha/beta/delta subunits family.</text>
</comment>
<dbReference type="AlphaFoldDB" id="A0A0L0F9I1"/>
<feature type="non-terminal residue" evidence="10">
    <location>
        <position position="60"/>
    </location>
</feature>
<dbReference type="InterPro" id="IPR037171">
    <property type="entry name" value="NagB/RpiA_transferase-like"/>
</dbReference>
<evidence type="ECO:0000256" key="8">
    <source>
        <dbReference type="ARBA" id="ARBA00046432"/>
    </source>
</evidence>
<dbReference type="STRING" id="667725.A0A0L0F9I1"/>
<comment type="subcellular location">
    <subcellularLocation>
        <location evidence="1">Cytoplasm</location>
        <location evidence="1">Cytosol</location>
    </subcellularLocation>
</comment>
<evidence type="ECO:0000256" key="3">
    <source>
        <dbReference type="ARBA" id="ARBA00022490"/>
    </source>
</evidence>
<dbReference type="OrthoDB" id="10254737at2759"/>
<protein>
    <recommendedName>
        <fullName evidence="6">Translation initiation factor eIF2B subunit delta</fullName>
    </recommendedName>
    <alternativeName>
        <fullName evidence="7">eIF2B GDP-GTP exchange factor subunit delta</fullName>
    </alternativeName>
</protein>
<reference evidence="10 11" key="1">
    <citation type="submission" date="2011-02" db="EMBL/GenBank/DDBJ databases">
        <title>The Genome Sequence of Sphaeroforma arctica JP610.</title>
        <authorList>
            <consortium name="The Broad Institute Genome Sequencing Platform"/>
            <person name="Russ C."/>
            <person name="Cuomo C."/>
            <person name="Young S.K."/>
            <person name="Zeng Q."/>
            <person name="Gargeya S."/>
            <person name="Alvarado L."/>
            <person name="Berlin A."/>
            <person name="Chapman S.B."/>
            <person name="Chen Z."/>
            <person name="Freedman E."/>
            <person name="Gellesch M."/>
            <person name="Goldberg J."/>
            <person name="Griggs A."/>
            <person name="Gujja S."/>
            <person name="Heilman E."/>
            <person name="Heiman D."/>
            <person name="Howarth C."/>
            <person name="Mehta T."/>
            <person name="Neiman D."/>
            <person name="Pearson M."/>
            <person name="Roberts A."/>
            <person name="Saif S."/>
            <person name="Shea T."/>
            <person name="Shenoy N."/>
            <person name="Sisk P."/>
            <person name="Stolte C."/>
            <person name="Sykes S."/>
            <person name="White J."/>
            <person name="Yandava C."/>
            <person name="Burger G."/>
            <person name="Gray M.W."/>
            <person name="Holland P.W.H."/>
            <person name="King N."/>
            <person name="Lang F.B.F."/>
            <person name="Roger A.J."/>
            <person name="Ruiz-Trillo I."/>
            <person name="Haas B."/>
            <person name="Nusbaum C."/>
            <person name="Birren B."/>
        </authorList>
    </citation>
    <scope>NUCLEOTIDE SEQUENCE [LARGE SCALE GENOMIC DNA]</scope>
    <source>
        <strain evidence="10 11">JP610</strain>
    </source>
</reference>
<dbReference type="RefSeq" id="XP_014146675.1">
    <property type="nucleotide sequence ID" value="XM_014291200.1"/>
</dbReference>
<dbReference type="GO" id="GO:0003743">
    <property type="term" value="F:translation initiation factor activity"/>
    <property type="evidence" value="ECO:0007669"/>
    <property type="project" value="UniProtKB-KW"/>
</dbReference>
<evidence type="ECO:0000256" key="2">
    <source>
        <dbReference type="ARBA" id="ARBA00007251"/>
    </source>
</evidence>
<evidence type="ECO:0000256" key="1">
    <source>
        <dbReference type="ARBA" id="ARBA00004514"/>
    </source>
</evidence>
<organism evidence="10 11">
    <name type="scientific">Sphaeroforma arctica JP610</name>
    <dbReference type="NCBI Taxonomy" id="667725"/>
    <lineage>
        <taxon>Eukaryota</taxon>
        <taxon>Ichthyosporea</taxon>
        <taxon>Ichthyophonida</taxon>
        <taxon>Sphaeroforma</taxon>
    </lineage>
</organism>
<dbReference type="InterPro" id="IPR000649">
    <property type="entry name" value="IF-2B-related"/>
</dbReference>
<evidence type="ECO:0000313" key="11">
    <source>
        <dbReference type="Proteomes" id="UP000054560"/>
    </source>
</evidence>
<evidence type="ECO:0000313" key="10">
    <source>
        <dbReference type="EMBL" id="KNC72773.1"/>
    </source>
</evidence>
<comment type="subunit">
    <text evidence="8">Component of the translation initiation factor 2B (eIF2B) complex which is a heterodecamer of two sets of five different subunits: alpha, beta, gamma, delta and epsilon. Subunits alpha, beta and delta comprise a regulatory subcomplex and subunits epsilon and gamma comprise a catalytic subcomplex. Within the complex, the hexameric regulatory complex resides at the center, with the two heterodimeric catalytic subcomplexes bound on opposite sides.</text>
</comment>
<keyword evidence="5" id="KW-0648">Protein biosynthesis</keyword>
<proteinExistence type="inferred from homology"/>